<feature type="signal peptide" evidence="1">
    <location>
        <begin position="1"/>
        <end position="27"/>
    </location>
</feature>
<evidence type="ECO:0000313" key="2">
    <source>
        <dbReference type="EMBL" id="MBJ3785613.1"/>
    </source>
</evidence>
<reference evidence="2" key="1">
    <citation type="submission" date="2020-12" db="EMBL/GenBank/DDBJ databases">
        <title>Devosia sp. MSA67 isolated from Mo River.</title>
        <authorList>
            <person name="Ma F."/>
            <person name="Zi Z."/>
        </authorList>
    </citation>
    <scope>NUCLEOTIDE SEQUENCE</scope>
    <source>
        <strain evidence="2">MSA67</strain>
    </source>
</reference>
<protein>
    <submittedName>
        <fullName evidence="2">Uncharacterized protein</fullName>
    </submittedName>
</protein>
<evidence type="ECO:0000313" key="3">
    <source>
        <dbReference type="Proteomes" id="UP000602124"/>
    </source>
</evidence>
<comment type="caution">
    <text evidence="2">The sequence shown here is derived from an EMBL/GenBank/DDBJ whole genome shotgun (WGS) entry which is preliminary data.</text>
</comment>
<accession>A0A934MKX3</accession>
<dbReference type="RefSeq" id="WP_198876781.1">
    <property type="nucleotide sequence ID" value="NZ_JAEKMH010000002.1"/>
</dbReference>
<sequence>MRRETRALKSALIAGVLAMSVAGPAQAQFETDPEFQEVFWCYLALGMLPDFYELNEDETFVAERGYDYFGGLQYHLNVKYGIGDENYRALLERHMPVIAGELMTKPYQESGYMMIDRCFSRALEHIETEN</sequence>
<dbReference type="Proteomes" id="UP000602124">
    <property type="component" value="Unassembled WGS sequence"/>
</dbReference>
<keyword evidence="1" id="KW-0732">Signal</keyword>
<feature type="chain" id="PRO_5038079657" evidence="1">
    <location>
        <begin position="28"/>
        <end position="130"/>
    </location>
</feature>
<dbReference type="AlphaFoldDB" id="A0A934MKX3"/>
<organism evidence="2 3">
    <name type="scientific">Devosia sediminis</name>
    <dbReference type="NCBI Taxonomy" id="2798801"/>
    <lineage>
        <taxon>Bacteria</taxon>
        <taxon>Pseudomonadati</taxon>
        <taxon>Pseudomonadota</taxon>
        <taxon>Alphaproteobacteria</taxon>
        <taxon>Hyphomicrobiales</taxon>
        <taxon>Devosiaceae</taxon>
        <taxon>Devosia</taxon>
    </lineage>
</organism>
<gene>
    <name evidence="2" type="ORF">JEQ47_12860</name>
</gene>
<name>A0A934MKX3_9HYPH</name>
<evidence type="ECO:0000256" key="1">
    <source>
        <dbReference type="SAM" id="SignalP"/>
    </source>
</evidence>
<proteinExistence type="predicted"/>
<dbReference type="EMBL" id="JAEKMH010000002">
    <property type="protein sequence ID" value="MBJ3785613.1"/>
    <property type="molecule type" value="Genomic_DNA"/>
</dbReference>
<keyword evidence="3" id="KW-1185">Reference proteome</keyword>